<organism evidence="2 3">
    <name type="scientific">Candidatus Giovannonibacteria bacterium RIFCSPLOWO2_12_FULL_44_15</name>
    <dbReference type="NCBI Taxonomy" id="1798364"/>
    <lineage>
        <taxon>Bacteria</taxon>
        <taxon>Candidatus Giovannoniibacteriota</taxon>
    </lineage>
</organism>
<sequence length="195" mass="22264">MIENLSQMMPIVRDIATTIAAGAAAYVGLAGLSAWKKQLKGKADYELARQYLKAIYKIRNEINKYVRNPSIPIYEVRAARKEEGLEPEDLSGMNKETNKLVYARRWRRVMGATEELETVLLEAEAVWGHAAVEAQRDFDACIKELYSTLMAFLGERPQRSVDIDDIIYATSRSEFTKKIDTSITKVEEYLKKHLQ</sequence>
<evidence type="ECO:0000256" key="1">
    <source>
        <dbReference type="SAM" id="Phobius"/>
    </source>
</evidence>
<dbReference type="EMBL" id="MFIQ01000015">
    <property type="protein sequence ID" value="OGF93499.1"/>
    <property type="molecule type" value="Genomic_DNA"/>
</dbReference>
<evidence type="ECO:0000313" key="2">
    <source>
        <dbReference type="EMBL" id="OGF93499.1"/>
    </source>
</evidence>
<evidence type="ECO:0000313" key="3">
    <source>
        <dbReference type="Proteomes" id="UP000178894"/>
    </source>
</evidence>
<name>A0A1F5Y052_9BACT</name>
<keyword evidence="1" id="KW-0812">Transmembrane</keyword>
<dbReference type="Proteomes" id="UP000178894">
    <property type="component" value="Unassembled WGS sequence"/>
</dbReference>
<reference evidence="2 3" key="1">
    <citation type="journal article" date="2016" name="Nat. Commun.">
        <title>Thousands of microbial genomes shed light on interconnected biogeochemical processes in an aquifer system.</title>
        <authorList>
            <person name="Anantharaman K."/>
            <person name="Brown C.T."/>
            <person name="Hug L.A."/>
            <person name="Sharon I."/>
            <person name="Castelle C.J."/>
            <person name="Probst A.J."/>
            <person name="Thomas B.C."/>
            <person name="Singh A."/>
            <person name="Wilkins M.J."/>
            <person name="Karaoz U."/>
            <person name="Brodie E.L."/>
            <person name="Williams K.H."/>
            <person name="Hubbard S.S."/>
            <person name="Banfield J.F."/>
        </authorList>
    </citation>
    <scope>NUCLEOTIDE SEQUENCE [LARGE SCALE GENOMIC DNA]</scope>
</reference>
<feature type="transmembrane region" description="Helical" evidence="1">
    <location>
        <begin position="15"/>
        <end position="35"/>
    </location>
</feature>
<gene>
    <name evidence="2" type="ORF">A3G54_01950</name>
</gene>
<keyword evidence="1" id="KW-0472">Membrane</keyword>
<keyword evidence="1" id="KW-1133">Transmembrane helix</keyword>
<protein>
    <submittedName>
        <fullName evidence="2">Uncharacterized protein</fullName>
    </submittedName>
</protein>
<comment type="caution">
    <text evidence="2">The sequence shown here is derived from an EMBL/GenBank/DDBJ whole genome shotgun (WGS) entry which is preliminary data.</text>
</comment>
<accession>A0A1F5Y052</accession>
<proteinExistence type="predicted"/>
<dbReference type="AlphaFoldDB" id="A0A1F5Y052"/>